<dbReference type="SUPFAM" id="SSF53756">
    <property type="entry name" value="UDP-Glycosyltransferase/glycogen phosphorylase"/>
    <property type="match status" value="1"/>
</dbReference>
<keyword evidence="1" id="KW-0808">Transferase</keyword>
<dbReference type="OrthoDB" id="9790710at2"/>
<gene>
    <name evidence="1" type="primary">tuaH</name>
    <name evidence="1" type="ORF">ROA7450_03065</name>
</gene>
<name>A0A1X6ZRM3_9RHOB</name>
<evidence type="ECO:0000313" key="1">
    <source>
        <dbReference type="EMBL" id="SLN59243.1"/>
    </source>
</evidence>
<dbReference type="EMBL" id="FWFX01000010">
    <property type="protein sequence ID" value="SLN59243.1"/>
    <property type="molecule type" value="Genomic_DNA"/>
</dbReference>
<reference evidence="1 2" key="1">
    <citation type="submission" date="2017-03" db="EMBL/GenBank/DDBJ databases">
        <authorList>
            <person name="Afonso C.L."/>
            <person name="Miller P.J."/>
            <person name="Scott M.A."/>
            <person name="Spackman E."/>
            <person name="Goraichik I."/>
            <person name="Dimitrov K.M."/>
            <person name="Suarez D.L."/>
            <person name="Swayne D.E."/>
        </authorList>
    </citation>
    <scope>NUCLEOTIDE SEQUENCE [LARGE SCALE GENOMIC DNA]</scope>
    <source>
        <strain evidence="1 2">CECT 7450</strain>
    </source>
</reference>
<keyword evidence="1" id="KW-0328">Glycosyltransferase</keyword>
<dbReference type="AlphaFoldDB" id="A0A1X6ZRM3"/>
<keyword evidence="2" id="KW-1185">Reference proteome</keyword>
<dbReference type="RefSeq" id="WP_085806689.1">
    <property type="nucleotide sequence ID" value="NZ_FWFX01000010.1"/>
</dbReference>
<dbReference type="Gene3D" id="3.40.50.2000">
    <property type="entry name" value="Glycogen Phosphorylase B"/>
    <property type="match status" value="1"/>
</dbReference>
<dbReference type="GO" id="GO:0016757">
    <property type="term" value="F:glycosyltransferase activity"/>
    <property type="evidence" value="ECO:0007669"/>
    <property type="project" value="UniProtKB-KW"/>
</dbReference>
<dbReference type="EC" id="2.4.-.-" evidence="1"/>
<accession>A0A1X6ZRM3</accession>
<dbReference type="Gene3D" id="3.40.50.11010">
    <property type="match status" value="1"/>
</dbReference>
<dbReference type="Proteomes" id="UP000193061">
    <property type="component" value="Unassembled WGS sequence"/>
</dbReference>
<organism evidence="1 2">
    <name type="scientific">Roseovarius albus</name>
    <dbReference type="NCBI Taxonomy" id="1247867"/>
    <lineage>
        <taxon>Bacteria</taxon>
        <taxon>Pseudomonadati</taxon>
        <taxon>Pseudomonadota</taxon>
        <taxon>Alphaproteobacteria</taxon>
        <taxon>Rhodobacterales</taxon>
        <taxon>Roseobacteraceae</taxon>
        <taxon>Roseovarius</taxon>
    </lineage>
</organism>
<proteinExistence type="predicted"/>
<protein>
    <submittedName>
        <fullName evidence="1">Putative teichuronic acid biosynthesis glycosyltransferase TuaH</fullName>
        <ecNumber evidence="1">2.4.-.-</ecNumber>
    </submittedName>
</protein>
<sequence length="395" mass="43682">MTTAPHILFHRPTLWDSDIQCSTKVLARLFAGRGFDVSYLENPLDPIHLLRGKGYAQEWKKGPRIDKGVRILNLATPMPVRDVWPLNTRAASYLKYSLMMPSLQSRVMSEGRSAPDLIWTTVPGSVAALKKCFPQAQIVFHVVDYYPAFRGPAVVPLERQDYSLADAVYVIGTSLKTYLLNDLDVPASKVTVLGQGAELEIYQAETLIPDEMAHLPHPRAVWCGVLAKGDPGLFTALATELKARGGSLILIGPEAPWADDLARHMPDTIALLGSKAPVDLPRYLKAADLGVMLYDRGRQEVYRGQNPLKLYEYTAAGLPVLSTAHDEFETLNPPVAQIAQEEDVPVAVEAILADMDCQQVQVSAFALQHSWQAKVDTIMERFFPEILNQQQGKTA</sequence>
<evidence type="ECO:0000313" key="2">
    <source>
        <dbReference type="Proteomes" id="UP000193061"/>
    </source>
</evidence>
<dbReference type="Pfam" id="PF13692">
    <property type="entry name" value="Glyco_trans_1_4"/>
    <property type="match status" value="1"/>
</dbReference>